<protein>
    <recommendedName>
        <fullName evidence="1">DUF4283 domain-containing protein</fullName>
    </recommendedName>
</protein>
<dbReference type="OrthoDB" id="1435853at2759"/>
<evidence type="ECO:0000259" key="1">
    <source>
        <dbReference type="Pfam" id="PF14111"/>
    </source>
</evidence>
<dbReference type="AlphaFoldDB" id="A0A7J7L9H2"/>
<dbReference type="Proteomes" id="UP000541444">
    <property type="component" value="Unassembled WGS sequence"/>
</dbReference>
<dbReference type="PANTHER" id="PTHR31286:SF99">
    <property type="entry name" value="DUF4283 DOMAIN-CONTAINING PROTEIN"/>
    <property type="match status" value="1"/>
</dbReference>
<keyword evidence="3" id="KW-1185">Reference proteome</keyword>
<sequence length="183" mass="20558">MNLWELESSFARAPIGSNPGINGVSSYAEMAKENAVRSCSLEQLPIPGRRGDFPSIKITMAEARIQMIALWKPIGGCRLIQVGKGYITILLDNEEDRNKIWSGEPWIIGKQLLRLSPWSPFFDPEKQKNSRALVWVKFPGLGVEFWEVETLMSLGRTLGTPIQIDQSASTNGVWLFRQSASRH</sequence>
<dbReference type="InterPro" id="IPR040256">
    <property type="entry name" value="At4g02000-like"/>
</dbReference>
<reference evidence="2 3" key="1">
    <citation type="journal article" date="2020" name="IScience">
        <title>Genome Sequencing of the Endangered Kingdonia uniflora (Circaeasteraceae, Ranunculales) Reveals Potential Mechanisms of Evolutionary Specialization.</title>
        <authorList>
            <person name="Sun Y."/>
            <person name="Deng T."/>
            <person name="Zhang A."/>
            <person name="Moore M.J."/>
            <person name="Landis J.B."/>
            <person name="Lin N."/>
            <person name="Zhang H."/>
            <person name="Zhang X."/>
            <person name="Huang J."/>
            <person name="Zhang X."/>
            <person name="Sun H."/>
            <person name="Wang H."/>
        </authorList>
    </citation>
    <scope>NUCLEOTIDE SEQUENCE [LARGE SCALE GENOMIC DNA]</scope>
    <source>
        <strain evidence="2">TB1705</strain>
        <tissue evidence="2">Leaf</tissue>
    </source>
</reference>
<proteinExistence type="predicted"/>
<comment type="caution">
    <text evidence="2">The sequence shown here is derived from an EMBL/GenBank/DDBJ whole genome shotgun (WGS) entry which is preliminary data.</text>
</comment>
<dbReference type="Pfam" id="PF14111">
    <property type="entry name" value="DUF4283"/>
    <property type="match status" value="1"/>
</dbReference>
<organism evidence="2 3">
    <name type="scientific">Kingdonia uniflora</name>
    <dbReference type="NCBI Taxonomy" id="39325"/>
    <lineage>
        <taxon>Eukaryota</taxon>
        <taxon>Viridiplantae</taxon>
        <taxon>Streptophyta</taxon>
        <taxon>Embryophyta</taxon>
        <taxon>Tracheophyta</taxon>
        <taxon>Spermatophyta</taxon>
        <taxon>Magnoliopsida</taxon>
        <taxon>Ranunculales</taxon>
        <taxon>Circaeasteraceae</taxon>
        <taxon>Kingdonia</taxon>
    </lineage>
</organism>
<dbReference type="InterPro" id="IPR025558">
    <property type="entry name" value="DUF4283"/>
</dbReference>
<feature type="domain" description="DUF4283" evidence="1">
    <location>
        <begin position="52"/>
        <end position="125"/>
    </location>
</feature>
<evidence type="ECO:0000313" key="2">
    <source>
        <dbReference type="EMBL" id="KAF6139209.1"/>
    </source>
</evidence>
<evidence type="ECO:0000313" key="3">
    <source>
        <dbReference type="Proteomes" id="UP000541444"/>
    </source>
</evidence>
<dbReference type="EMBL" id="JACGCM010002525">
    <property type="protein sequence ID" value="KAF6139209.1"/>
    <property type="molecule type" value="Genomic_DNA"/>
</dbReference>
<gene>
    <name evidence="2" type="ORF">GIB67_040356</name>
</gene>
<accession>A0A7J7L9H2</accession>
<dbReference type="PANTHER" id="PTHR31286">
    <property type="entry name" value="GLYCINE-RICH CELL WALL STRUCTURAL PROTEIN 1.8-LIKE"/>
    <property type="match status" value="1"/>
</dbReference>
<name>A0A7J7L9H2_9MAGN</name>